<reference evidence="1 2" key="1">
    <citation type="submission" date="2021-06" db="EMBL/GenBank/DDBJ databases">
        <title>Complete genome of Haloferula helveola possessing various polysaccharide degrading enzymes.</title>
        <authorList>
            <person name="Takami H."/>
            <person name="Huang C."/>
            <person name="Hamasaki K."/>
        </authorList>
    </citation>
    <scope>NUCLEOTIDE SEQUENCE [LARGE SCALE GENOMIC DNA]</scope>
    <source>
        <strain evidence="1 2">CN-1</strain>
    </source>
</reference>
<gene>
    <name evidence="1" type="ORF">HAHE_20750</name>
</gene>
<sequence>MKFITPILASVLVLHAQAFPERSPVDEATAKAMGEFLVKQGALEKDDDFPNLGKVFKGAEIYMIWVMSEEADGSATGLSLGILKQAGKVAIFSDAREAAMSLVKGYKEKVGSADELEKVMRAITEVTEVKDVGGGTYHVYNGEDFIGKPSGYVVKLEDDRIQSCRYKLEIEEE</sequence>
<organism evidence="1 2">
    <name type="scientific">Haloferula helveola</name>
    <dbReference type="NCBI Taxonomy" id="490095"/>
    <lineage>
        <taxon>Bacteria</taxon>
        <taxon>Pseudomonadati</taxon>
        <taxon>Verrucomicrobiota</taxon>
        <taxon>Verrucomicrobiia</taxon>
        <taxon>Verrucomicrobiales</taxon>
        <taxon>Verrucomicrobiaceae</taxon>
        <taxon>Haloferula</taxon>
    </lineage>
</organism>
<protein>
    <submittedName>
        <fullName evidence="1">Uncharacterized protein</fullName>
    </submittedName>
</protein>
<dbReference type="RefSeq" id="WP_338690784.1">
    <property type="nucleotide sequence ID" value="NZ_AP024702.1"/>
</dbReference>
<name>A0ABM7RA05_9BACT</name>
<dbReference type="EMBL" id="AP024702">
    <property type="protein sequence ID" value="BCX48167.1"/>
    <property type="molecule type" value="Genomic_DNA"/>
</dbReference>
<accession>A0ABM7RA05</accession>
<proteinExistence type="predicted"/>
<keyword evidence="2" id="KW-1185">Reference proteome</keyword>
<evidence type="ECO:0000313" key="2">
    <source>
        <dbReference type="Proteomes" id="UP001374893"/>
    </source>
</evidence>
<dbReference type="Proteomes" id="UP001374893">
    <property type="component" value="Chromosome"/>
</dbReference>
<evidence type="ECO:0000313" key="1">
    <source>
        <dbReference type="EMBL" id="BCX48167.1"/>
    </source>
</evidence>